<organism evidence="3 4">
    <name type="scientific">Candidatus Desulfatibia vada</name>
    <dbReference type="NCBI Taxonomy" id="2841696"/>
    <lineage>
        <taxon>Bacteria</taxon>
        <taxon>Pseudomonadati</taxon>
        <taxon>Thermodesulfobacteriota</taxon>
        <taxon>Desulfobacteria</taxon>
        <taxon>Desulfobacterales</taxon>
        <taxon>Desulfobacterales incertae sedis</taxon>
        <taxon>Candidatus Desulfatibia</taxon>
    </lineage>
</organism>
<evidence type="ECO:0000313" key="3">
    <source>
        <dbReference type="EMBL" id="MBC8431481.1"/>
    </source>
</evidence>
<dbReference type="SMART" id="SM00710">
    <property type="entry name" value="PbH1"/>
    <property type="match status" value="4"/>
</dbReference>
<evidence type="ECO:0000259" key="2">
    <source>
        <dbReference type="Pfam" id="PF13229"/>
    </source>
</evidence>
<dbReference type="Proteomes" id="UP000605201">
    <property type="component" value="Unassembled WGS sequence"/>
</dbReference>
<reference evidence="3 4" key="1">
    <citation type="submission" date="2020-08" db="EMBL/GenBank/DDBJ databases">
        <title>Bridging the membrane lipid divide: bacteria of the FCB group superphylum have the potential to synthesize archaeal ether lipids.</title>
        <authorList>
            <person name="Villanueva L."/>
            <person name="Von Meijenfeldt F.A.B."/>
            <person name="Westbye A.B."/>
            <person name="Yadav S."/>
            <person name="Hopmans E.C."/>
            <person name="Dutilh B.E."/>
            <person name="Sinninghe Damste J.S."/>
        </authorList>
    </citation>
    <scope>NUCLEOTIDE SEQUENCE [LARGE SCALE GENOMIC DNA]</scope>
    <source>
        <strain evidence="3">NIOZ-UU17</strain>
    </source>
</reference>
<dbReference type="EMBL" id="JACNIG010000147">
    <property type="protein sequence ID" value="MBC8431481.1"/>
    <property type="molecule type" value="Genomic_DNA"/>
</dbReference>
<dbReference type="AlphaFoldDB" id="A0A8J6TLJ0"/>
<evidence type="ECO:0000313" key="4">
    <source>
        <dbReference type="Proteomes" id="UP000605201"/>
    </source>
</evidence>
<protein>
    <recommendedName>
        <fullName evidence="2">Right handed beta helix domain-containing protein</fullName>
    </recommendedName>
</protein>
<comment type="caution">
    <text evidence="3">The sequence shown here is derived from an EMBL/GenBank/DDBJ whole genome shotgun (WGS) entry which is preliminary data.</text>
</comment>
<name>A0A8J6TLJ0_9BACT</name>
<dbReference type="InterPro" id="IPR012334">
    <property type="entry name" value="Pectin_lyas_fold"/>
</dbReference>
<evidence type="ECO:0000256" key="1">
    <source>
        <dbReference type="SAM" id="SignalP"/>
    </source>
</evidence>
<accession>A0A8J6TLJ0</accession>
<dbReference type="InterPro" id="IPR011050">
    <property type="entry name" value="Pectin_lyase_fold/virulence"/>
</dbReference>
<dbReference type="InterPro" id="IPR006626">
    <property type="entry name" value="PbH1"/>
</dbReference>
<feature type="chain" id="PRO_5035216470" description="Right handed beta helix domain-containing protein" evidence="1">
    <location>
        <begin position="28"/>
        <end position="775"/>
    </location>
</feature>
<dbReference type="Pfam" id="PF13229">
    <property type="entry name" value="Beta_helix"/>
    <property type="match status" value="1"/>
</dbReference>
<feature type="domain" description="Right handed beta helix" evidence="2">
    <location>
        <begin position="521"/>
        <end position="654"/>
    </location>
</feature>
<dbReference type="SUPFAM" id="SSF51126">
    <property type="entry name" value="Pectin lyase-like"/>
    <property type="match status" value="1"/>
</dbReference>
<sequence length="775" mass="83737">MQMLKRLFLGMAGVLLVTGFAFGPAMADTITVSKTQYVTGNSEYDLSAYDRNPSVIHDGTDFWLFWTKGDNITTNGVRGVTYNPDADTYMVYYKKASTVEGLAGAAETVLLLSQTDRPANFDQRVVSAAYFKEEVYAFVSSGQSGTDRGLYYYKYSGATWSGPYTLIADSVSRGGHVNVDCDAEHVYIVWTGSDSTSDFYKWNGATLSPKVDIDNGILPKIFRSRTDNSIHVVNISDDPGNPIKWFESTSGATETWTDNGQVDGMAGFWDPCIHWANVPGGGSTLVVVTAPSETGTDRQYLKTTGLEGAVWASARDGSAARFDGNYDGDFDDAGETWWDYWPVIYTIPVDPANPQPGEGTYIFFTTEKANDGNYRGDADIAFIFEPAEADPTVRYEFIQAAIDAASAGDTINVAAGTYAENLNINKRVSIIGAGSDSSGTIITQSAAGAGDDKIGVIQIEASGLSEAEPILFKDFRVEPQWIAGFSVGRKYEATGTNVSFIKLDNVKVIGTEPDACGEPESGLYVDATSSLTNFVVINSAFEDLVYGWYLFKEVSEDTSNVRYVTVSNTSFKHNTHKGIYAEKLSDATFNNCAFDGNGYDISQFEDCLGSDFHPYQAGVDINLKAGAYANLVFNDCQVTNNGLGESREGVGFTVKARGTGDDPSYADFPASVDKVTINGGTFTGNERGIRFGEPGRNNVGPTNVVVHNAVISGNVQTYSGEDGSAYGGLVNAMQSQVDATNNWWGTAIKSEIADMISGNIECRVSRFMRLSCHVS</sequence>
<dbReference type="Gene3D" id="2.160.20.10">
    <property type="entry name" value="Single-stranded right-handed beta-helix, Pectin lyase-like"/>
    <property type="match status" value="1"/>
</dbReference>
<gene>
    <name evidence="3" type="ORF">H8D96_06135</name>
</gene>
<feature type="signal peptide" evidence="1">
    <location>
        <begin position="1"/>
        <end position="27"/>
    </location>
</feature>
<dbReference type="InterPro" id="IPR039448">
    <property type="entry name" value="Beta_helix"/>
</dbReference>
<keyword evidence="1" id="KW-0732">Signal</keyword>
<proteinExistence type="predicted"/>